<name>A3K4Z1_SAGS3</name>
<keyword evidence="5" id="KW-0804">Transcription</keyword>
<dbReference type="AlphaFoldDB" id="A3K4Z1"/>
<dbReference type="EMBL" id="AAYA01000008">
    <property type="protein sequence ID" value="EBA07592.1"/>
    <property type="molecule type" value="Genomic_DNA"/>
</dbReference>
<dbReference type="InterPro" id="IPR009057">
    <property type="entry name" value="Homeodomain-like_sf"/>
</dbReference>
<dbReference type="InterPro" id="IPR011006">
    <property type="entry name" value="CheY-like_superfamily"/>
</dbReference>
<dbReference type="GO" id="GO:0006355">
    <property type="term" value="P:regulation of DNA-templated transcription"/>
    <property type="evidence" value="ECO:0007669"/>
    <property type="project" value="InterPro"/>
</dbReference>
<dbReference type="InterPro" id="IPR058031">
    <property type="entry name" value="AAA_lid_NorR"/>
</dbReference>
<keyword evidence="10" id="KW-1185">Reference proteome</keyword>
<dbReference type="PANTHER" id="PTHR32071:SF57">
    <property type="entry name" value="C4-DICARBOXYLATE TRANSPORT TRANSCRIPTIONAL REGULATORY PROTEIN DCTD"/>
    <property type="match status" value="1"/>
</dbReference>
<proteinExistence type="predicted"/>
<dbReference type="Proteomes" id="UP000005713">
    <property type="component" value="Unassembled WGS sequence"/>
</dbReference>
<reference evidence="9 10" key="1">
    <citation type="submission" date="2006-06" db="EMBL/GenBank/DDBJ databases">
        <authorList>
            <person name="Moran M.A."/>
            <person name="Ferriera S."/>
            <person name="Johnson J."/>
            <person name="Kravitz S."/>
            <person name="Beeson K."/>
            <person name="Sutton G."/>
            <person name="Rogers Y.-H."/>
            <person name="Friedman R."/>
            <person name="Frazier M."/>
            <person name="Venter J.C."/>
        </authorList>
    </citation>
    <scope>NUCLEOTIDE SEQUENCE [LARGE SCALE GENOMIC DNA]</scope>
    <source>
        <strain evidence="9 10">E-37</strain>
    </source>
</reference>
<evidence type="ECO:0000259" key="8">
    <source>
        <dbReference type="PROSITE" id="PS50110"/>
    </source>
</evidence>
<dbReference type="Gene3D" id="1.10.8.60">
    <property type="match status" value="1"/>
</dbReference>
<feature type="domain" description="Response regulatory" evidence="8">
    <location>
        <begin position="5"/>
        <end position="119"/>
    </location>
</feature>
<dbReference type="Gene3D" id="3.40.50.300">
    <property type="entry name" value="P-loop containing nucleotide triphosphate hydrolases"/>
    <property type="match status" value="1"/>
</dbReference>
<dbReference type="eggNOG" id="COG2204">
    <property type="taxonomic scope" value="Bacteria"/>
</dbReference>
<protein>
    <submittedName>
        <fullName evidence="9">Sigma-54 dependent transcriptional regulator</fullName>
    </submittedName>
</protein>
<dbReference type="SUPFAM" id="SSF52172">
    <property type="entry name" value="CheY-like"/>
    <property type="match status" value="1"/>
</dbReference>
<evidence type="ECO:0000256" key="6">
    <source>
        <dbReference type="PROSITE-ProRule" id="PRU00169"/>
    </source>
</evidence>
<evidence type="ECO:0000256" key="2">
    <source>
        <dbReference type="ARBA" id="ARBA00022840"/>
    </source>
</evidence>
<keyword evidence="4" id="KW-0805">Transcription regulation</keyword>
<dbReference type="InterPro" id="IPR027417">
    <property type="entry name" value="P-loop_NTPase"/>
</dbReference>
<organism evidence="9 10">
    <name type="scientific">Sagittula stellata (strain ATCC 700073 / DSM 11524 / E-37)</name>
    <dbReference type="NCBI Taxonomy" id="388399"/>
    <lineage>
        <taxon>Bacteria</taxon>
        <taxon>Pseudomonadati</taxon>
        <taxon>Pseudomonadota</taxon>
        <taxon>Alphaproteobacteria</taxon>
        <taxon>Rhodobacterales</taxon>
        <taxon>Roseobacteraceae</taxon>
        <taxon>Sagittula</taxon>
    </lineage>
</organism>
<dbReference type="Pfam" id="PF25601">
    <property type="entry name" value="AAA_lid_14"/>
    <property type="match status" value="1"/>
</dbReference>
<evidence type="ECO:0000256" key="5">
    <source>
        <dbReference type="ARBA" id="ARBA00023163"/>
    </source>
</evidence>
<evidence type="ECO:0000256" key="4">
    <source>
        <dbReference type="ARBA" id="ARBA00023015"/>
    </source>
</evidence>
<accession>A3K4Z1</accession>
<evidence type="ECO:0000256" key="1">
    <source>
        <dbReference type="ARBA" id="ARBA00022741"/>
    </source>
</evidence>
<dbReference type="PANTHER" id="PTHR32071">
    <property type="entry name" value="TRANSCRIPTIONAL REGULATORY PROTEIN"/>
    <property type="match status" value="1"/>
</dbReference>
<keyword evidence="2" id="KW-0067">ATP-binding</keyword>
<gene>
    <name evidence="9" type="ORF">SSE37_13438</name>
</gene>
<dbReference type="SUPFAM" id="SSF52540">
    <property type="entry name" value="P-loop containing nucleoside triphosphate hydrolases"/>
    <property type="match status" value="1"/>
</dbReference>
<dbReference type="CDD" id="cd00009">
    <property type="entry name" value="AAA"/>
    <property type="match status" value="1"/>
</dbReference>
<dbReference type="PROSITE" id="PS50045">
    <property type="entry name" value="SIGMA54_INTERACT_4"/>
    <property type="match status" value="1"/>
</dbReference>
<dbReference type="Gene3D" id="1.10.10.60">
    <property type="entry name" value="Homeodomain-like"/>
    <property type="match status" value="1"/>
</dbReference>
<evidence type="ECO:0000256" key="3">
    <source>
        <dbReference type="ARBA" id="ARBA00023012"/>
    </source>
</evidence>
<dbReference type="SUPFAM" id="SSF46689">
    <property type="entry name" value="Homeodomain-like"/>
    <property type="match status" value="1"/>
</dbReference>
<dbReference type="SMART" id="SM00448">
    <property type="entry name" value="REC"/>
    <property type="match status" value="1"/>
</dbReference>
<dbReference type="Pfam" id="PF00072">
    <property type="entry name" value="Response_reg"/>
    <property type="match status" value="1"/>
</dbReference>
<sequence length="442" mass="47443">MTGARVFVVDDDPDHLEGLCDLISAVGHETVAFDVASAALTAATAAPPDLVLTDLRMPGLDGIGLLDGLVDAGCDVPVVVLTGHGDVAHAVRAMQCGAEDFLEKPYDAEHLMSVIERALKTGRLKAEVARLQTRLEEQADFIGESRAIAALRDTLAEIAPLAIDVVLTGETGTGKELAARLLHHRGPHAQGPFVVVNCATLPEVGAEPILFGDPRAAADGAPNPGLIASADGGTLFLDQIDTLSMALQPKLLRILQTRETDEIAGPRKLDFRVISSASRPLRDAIRQGTFREDLYYRIAGYEVALPALRQVPSDVPLIFAHFLAAAAARHGRQTPEITFDDRKALQSHHWPGNAHELRIMADRHVLGLRRPRAVARDNGSGAVVNTGQTLRDLVSDFEAKEISRVLDQCNGNTETAARILGLPRRTLNDKIAKLSLAAGRRK</sequence>
<dbReference type="Pfam" id="PF02954">
    <property type="entry name" value="HTH_8"/>
    <property type="match status" value="1"/>
</dbReference>
<comment type="caution">
    <text evidence="9">The sequence shown here is derived from an EMBL/GenBank/DDBJ whole genome shotgun (WGS) entry which is preliminary data.</text>
</comment>
<dbReference type="InterPro" id="IPR002078">
    <property type="entry name" value="Sigma_54_int"/>
</dbReference>
<dbReference type="Pfam" id="PF00158">
    <property type="entry name" value="Sigma54_activat"/>
    <property type="match status" value="1"/>
</dbReference>
<dbReference type="OrthoDB" id="9805953at2"/>
<keyword evidence="1" id="KW-0547">Nucleotide-binding</keyword>
<feature type="modified residue" description="4-aspartylphosphate" evidence="6">
    <location>
        <position position="54"/>
    </location>
</feature>
<evidence type="ECO:0000259" key="7">
    <source>
        <dbReference type="PROSITE" id="PS50045"/>
    </source>
</evidence>
<dbReference type="GO" id="GO:0043565">
    <property type="term" value="F:sequence-specific DNA binding"/>
    <property type="evidence" value="ECO:0007669"/>
    <property type="project" value="InterPro"/>
</dbReference>
<evidence type="ECO:0000313" key="10">
    <source>
        <dbReference type="Proteomes" id="UP000005713"/>
    </source>
</evidence>
<dbReference type="PROSITE" id="PS50110">
    <property type="entry name" value="RESPONSE_REGULATORY"/>
    <property type="match status" value="1"/>
</dbReference>
<feature type="domain" description="Sigma-54 factor interaction" evidence="7">
    <location>
        <begin position="141"/>
        <end position="366"/>
    </location>
</feature>
<dbReference type="GO" id="GO:0000160">
    <property type="term" value="P:phosphorelay signal transduction system"/>
    <property type="evidence" value="ECO:0007669"/>
    <property type="project" value="UniProtKB-KW"/>
</dbReference>
<dbReference type="InterPro" id="IPR002197">
    <property type="entry name" value="HTH_Fis"/>
</dbReference>
<dbReference type="RefSeq" id="WP_005859917.1">
    <property type="nucleotide sequence ID" value="NZ_AAYA01000008.1"/>
</dbReference>
<dbReference type="PRINTS" id="PR01590">
    <property type="entry name" value="HTHFIS"/>
</dbReference>
<dbReference type="Gene3D" id="3.40.50.2300">
    <property type="match status" value="1"/>
</dbReference>
<evidence type="ECO:0000313" key="9">
    <source>
        <dbReference type="EMBL" id="EBA07592.1"/>
    </source>
</evidence>
<dbReference type="InterPro" id="IPR001789">
    <property type="entry name" value="Sig_transdc_resp-reg_receiver"/>
</dbReference>
<keyword evidence="3" id="KW-0902">Two-component regulatory system</keyword>
<dbReference type="GO" id="GO:0005524">
    <property type="term" value="F:ATP binding"/>
    <property type="evidence" value="ECO:0007669"/>
    <property type="project" value="UniProtKB-KW"/>
</dbReference>
<keyword evidence="6" id="KW-0597">Phosphoprotein</keyword>